<accession>A0AA40HZF2</accession>
<reference evidence="2" key="1">
    <citation type="submission" date="2023-06" db="EMBL/GenBank/DDBJ databases">
        <title>Reference genome for the Northern bat (Eptesicus nilssonii), a most northern bat species.</title>
        <authorList>
            <person name="Laine V.N."/>
            <person name="Pulliainen A.T."/>
            <person name="Lilley T.M."/>
        </authorList>
    </citation>
    <scope>NUCLEOTIDE SEQUENCE</scope>
    <source>
        <strain evidence="2">BLF_Eptnil</strain>
        <tissue evidence="2">Kidney</tissue>
    </source>
</reference>
<dbReference type="EMBL" id="JAULJE010000008">
    <property type="protein sequence ID" value="KAK1340150.1"/>
    <property type="molecule type" value="Genomic_DNA"/>
</dbReference>
<comment type="caution">
    <text evidence="2">The sequence shown here is derived from an EMBL/GenBank/DDBJ whole genome shotgun (WGS) entry which is preliminary data.</text>
</comment>
<protein>
    <submittedName>
        <fullName evidence="2">Uncharacterized protein</fullName>
    </submittedName>
</protein>
<dbReference type="Proteomes" id="UP001177744">
    <property type="component" value="Unassembled WGS sequence"/>
</dbReference>
<gene>
    <name evidence="2" type="ORF">QTO34_018714</name>
</gene>
<feature type="region of interest" description="Disordered" evidence="1">
    <location>
        <begin position="1"/>
        <end position="21"/>
    </location>
</feature>
<organism evidence="2 3">
    <name type="scientific">Cnephaeus nilssonii</name>
    <name type="common">Northern bat</name>
    <name type="synonym">Eptesicus nilssonii</name>
    <dbReference type="NCBI Taxonomy" id="3371016"/>
    <lineage>
        <taxon>Eukaryota</taxon>
        <taxon>Metazoa</taxon>
        <taxon>Chordata</taxon>
        <taxon>Craniata</taxon>
        <taxon>Vertebrata</taxon>
        <taxon>Euteleostomi</taxon>
        <taxon>Mammalia</taxon>
        <taxon>Eutheria</taxon>
        <taxon>Laurasiatheria</taxon>
        <taxon>Chiroptera</taxon>
        <taxon>Yangochiroptera</taxon>
        <taxon>Vespertilionidae</taxon>
        <taxon>Cnephaeus</taxon>
    </lineage>
</organism>
<evidence type="ECO:0000313" key="2">
    <source>
        <dbReference type="EMBL" id="KAK1340150.1"/>
    </source>
</evidence>
<feature type="compositionally biased region" description="Acidic residues" evidence="1">
    <location>
        <begin position="1"/>
        <end position="10"/>
    </location>
</feature>
<sequence length="81" mass="9527">MVSEEEEEEQISEKQSKNTHQLASPFSLLQLQSLLLCSKNKIIYLICNNAISVPKLYNINHHYEQHKSKYDNYEGLMRQKS</sequence>
<dbReference type="AlphaFoldDB" id="A0AA40HZF2"/>
<keyword evidence="3" id="KW-1185">Reference proteome</keyword>
<evidence type="ECO:0000256" key="1">
    <source>
        <dbReference type="SAM" id="MobiDB-lite"/>
    </source>
</evidence>
<name>A0AA40HZF2_CNENI</name>
<proteinExistence type="predicted"/>
<evidence type="ECO:0000313" key="3">
    <source>
        <dbReference type="Proteomes" id="UP001177744"/>
    </source>
</evidence>